<dbReference type="InterPro" id="IPR009057">
    <property type="entry name" value="Homeodomain-like_sf"/>
</dbReference>
<dbReference type="InterPro" id="IPR001789">
    <property type="entry name" value="Sig_transdc_resp-reg_receiver"/>
</dbReference>
<protein>
    <recommendedName>
        <fullName evidence="2">Stage 0 sporulation protein A homolog</fullName>
    </recommendedName>
</protein>
<keyword evidence="14" id="KW-1185">Reference proteome</keyword>
<dbReference type="PANTHER" id="PTHR42713">
    <property type="entry name" value="HISTIDINE KINASE-RELATED"/>
    <property type="match status" value="1"/>
</dbReference>
<evidence type="ECO:0000256" key="4">
    <source>
        <dbReference type="ARBA" id="ARBA00022553"/>
    </source>
</evidence>
<evidence type="ECO:0000256" key="10">
    <source>
        <dbReference type="PROSITE-ProRule" id="PRU00169"/>
    </source>
</evidence>
<keyword evidence="5" id="KW-0902">Two-component regulatory system</keyword>
<sequence length="259" mass="30124">MYKIVIAEDEEIIRKGLVYSIRWEDYGCVVVAEAQNGVEGVEAIRRHSPDIVIADINMPIMAGLEMLKETHEDHDYSAIILSGYSSFEYAQKAIELGVLGYLSKPLDLEELKTVISKAKKDIELKKLVQQNRMSKNELKEINLFRDMYNAHYDNAVVDQMLQMIFKDFDKKIVMRDVVQKLNYSETFLNRKFKETVGTTFNEYLNRYRIQKAIVLLMTEKDMSIQEIAWKCGISDYKYFGSVFKKYVGCSPKEYVAKIQ</sequence>
<proteinExistence type="predicted"/>
<dbReference type="Pfam" id="PF12833">
    <property type="entry name" value="HTH_18"/>
    <property type="match status" value="1"/>
</dbReference>
<evidence type="ECO:0000256" key="1">
    <source>
        <dbReference type="ARBA" id="ARBA00004496"/>
    </source>
</evidence>
<keyword evidence="8" id="KW-0804">Transcription</keyword>
<dbReference type="GO" id="GO:0000160">
    <property type="term" value="P:phosphorelay signal transduction system"/>
    <property type="evidence" value="ECO:0007669"/>
    <property type="project" value="UniProtKB-KW"/>
</dbReference>
<dbReference type="RefSeq" id="WP_211802409.1">
    <property type="nucleotide sequence ID" value="NZ_JAGSCS010000018.1"/>
</dbReference>
<dbReference type="InterPro" id="IPR011006">
    <property type="entry name" value="CheY-like_superfamily"/>
</dbReference>
<dbReference type="Proteomes" id="UP000675379">
    <property type="component" value="Unassembled WGS sequence"/>
</dbReference>
<keyword evidence="6" id="KW-0805">Transcription regulation</keyword>
<dbReference type="PANTHER" id="PTHR42713:SF3">
    <property type="entry name" value="TRANSCRIPTIONAL REGULATORY PROTEIN HPTR"/>
    <property type="match status" value="1"/>
</dbReference>
<keyword evidence="3" id="KW-0963">Cytoplasm</keyword>
<dbReference type="Gene3D" id="1.10.10.60">
    <property type="entry name" value="Homeodomain-like"/>
    <property type="match status" value="2"/>
</dbReference>
<evidence type="ECO:0000256" key="7">
    <source>
        <dbReference type="ARBA" id="ARBA00023125"/>
    </source>
</evidence>
<evidence type="ECO:0000259" key="12">
    <source>
        <dbReference type="PROSITE" id="PS50110"/>
    </source>
</evidence>
<dbReference type="SMART" id="SM00342">
    <property type="entry name" value="HTH_ARAC"/>
    <property type="match status" value="1"/>
</dbReference>
<evidence type="ECO:0000256" key="5">
    <source>
        <dbReference type="ARBA" id="ARBA00023012"/>
    </source>
</evidence>
<evidence type="ECO:0000313" key="13">
    <source>
        <dbReference type="EMBL" id="MBR0576991.1"/>
    </source>
</evidence>
<dbReference type="Pfam" id="PF00072">
    <property type="entry name" value="Response_reg"/>
    <property type="match status" value="1"/>
</dbReference>
<feature type="domain" description="Response regulatory" evidence="12">
    <location>
        <begin position="3"/>
        <end position="119"/>
    </location>
</feature>
<dbReference type="PROSITE" id="PS01124">
    <property type="entry name" value="HTH_ARAC_FAMILY_2"/>
    <property type="match status" value="1"/>
</dbReference>
<comment type="function">
    <text evidence="9">May play the central regulatory role in sporulation. It may be an element of the effector pathway responsible for the activation of sporulation genes in response to nutritional stress. Spo0A may act in concert with spo0H (a sigma factor) to control the expression of some genes that are critical to the sporulation process.</text>
</comment>
<dbReference type="SUPFAM" id="SSF46689">
    <property type="entry name" value="Homeodomain-like"/>
    <property type="match status" value="1"/>
</dbReference>
<dbReference type="InterPro" id="IPR018062">
    <property type="entry name" value="HTH_AraC-typ_CS"/>
</dbReference>
<dbReference type="PROSITE" id="PS00041">
    <property type="entry name" value="HTH_ARAC_FAMILY_1"/>
    <property type="match status" value="1"/>
</dbReference>
<dbReference type="GO" id="GO:0003700">
    <property type="term" value="F:DNA-binding transcription factor activity"/>
    <property type="evidence" value="ECO:0007669"/>
    <property type="project" value="InterPro"/>
</dbReference>
<gene>
    <name evidence="13" type="ORF">KCG48_11755</name>
</gene>
<organism evidence="13 14">
    <name type="scientific">Proteiniclasticum sediminis</name>
    <dbReference type="NCBI Taxonomy" id="2804028"/>
    <lineage>
        <taxon>Bacteria</taxon>
        <taxon>Bacillati</taxon>
        <taxon>Bacillota</taxon>
        <taxon>Clostridia</taxon>
        <taxon>Eubacteriales</taxon>
        <taxon>Clostridiaceae</taxon>
        <taxon>Proteiniclasticum</taxon>
    </lineage>
</organism>
<evidence type="ECO:0000256" key="6">
    <source>
        <dbReference type="ARBA" id="ARBA00023015"/>
    </source>
</evidence>
<evidence type="ECO:0000313" key="14">
    <source>
        <dbReference type="Proteomes" id="UP000675379"/>
    </source>
</evidence>
<dbReference type="SMART" id="SM00448">
    <property type="entry name" value="REC"/>
    <property type="match status" value="1"/>
</dbReference>
<dbReference type="EMBL" id="JAGSCS010000018">
    <property type="protein sequence ID" value="MBR0576991.1"/>
    <property type="molecule type" value="Genomic_DNA"/>
</dbReference>
<dbReference type="InterPro" id="IPR051552">
    <property type="entry name" value="HptR"/>
</dbReference>
<dbReference type="SUPFAM" id="SSF52172">
    <property type="entry name" value="CheY-like"/>
    <property type="match status" value="1"/>
</dbReference>
<comment type="caution">
    <text evidence="13">The sequence shown here is derived from an EMBL/GenBank/DDBJ whole genome shotgun (WGS) entry which is preliminary data.</text>
</comment>
<accession>A0A941CQE5</accession>
<dbReference type="PROSITE" id="PS50110">
    <property type="entry name" value="RESPONSE_REGULATORY"/>
    <property type="match status" value="1"/>
</dbReference>
<dbReference type="AlphaFoldDB" id="A0A941CQE5"/>
<reference evidence="13" key="1">
    <citation type="submission" date="2021-04" db="EMBL/GenBank/DDBJ databases">
        <title>Proteiniclasticum sedimins sp. nov., an obligate anaerobic bacterium isolated from anaerobic sludge.</title>
        <authorList>
            <person name="Liu J."/>
        </authorList>
    </citation>
    <scope>NUCLEOTIDE SEQUENCE</scope>
    <source>
        <strain evidence="13">BAD-10</strain>
    </source>
</reference>
<keyword evidence="7" id="KW-0238">DNA-binding</keyword>
<dbReference type="Gene3D" id="3.40.50.2300">
    <property type="match status" value="1"/>
</dbReference>
<dbReference type="GO" id="GO:0005737">
    <property type="term" value="C:cytoplasm"/>
    <property type="evidence" value="ECO:0007669"/>
    <property type="project" value="UniProtKB-SubCell"/>
</dbReference>
<evidence type="ECO:0000259" key="11">
    <source>
        <dbReference type="PROSITE" id="PS01124"/>
    </source>
</evidence>
<dbReference type="InterPro" id="IPR018060">
    <property type="entry name" value="HTH_AraC"/>
</dbReference>
<feature type="modified residue" description="4-aspartylphosphate" evidence="10">
    <location>
        <position position="55"/>
    </location>
</feature>
<evidence type="ECO:0000256" key="9">
    <source>
        <dbReference type="ARBA" id="ARBA00024867"/>
    </source>
</evidence>
<feature type="domain" description="HTH araC/xylS-type" evidence="11">
    <location>
        <begin position="158"/>
        <end position="257"/>
    </location>
</feature>
<name>A0A941CQE5_9CLOT</name>
<keyword evidence="4 10" id="KW-0597">Phosphoprotein</keyword>
<dbReference type="CDD" id="cd17536">
    <property type="entry name" value="REC_YesN-like"/>
    <property type="match status" value="1"/>
</dbReference>
<evidence type="ECO:0000256" key="3">
    <source>
        <dbReference type="ARBA" id="ARBA00022490"/>
    </source>
</evidence>
<evidence type="ECO:0000256" key="2">
    <source>
        <dbReference type="ARBA" id="ARBA00018672"/>
    </source>
</evidence>
<comment type="subcellular location">
    <subcellularLocation>
        <location evidence="1">Cytoplasm</location>
    </subcellularLocation>
</comment>
<evidence type="ECO:0000256" key="8">
    <source>
        <dbReference type="ARBA" id="ARBA00023163"/>
    </source>
</evidence>
<dbReference type="GO" id="GO:0043565">
    <property type="term" value="F:sequence-specific DNA binding"/>
    <property type="evidence" value="ECO:0007669"/>
    <property type="project" value="InterPro"/>
</dbReference>